<dbReference type="PROSITE" id="PS50048">
    <property type="entry name" value="ZN2_CY6_FUNGAL_2"/>
    <property type="match status" value="1"/>
</dbReference>
<comment type="caution">
    <text evidence="9">The sequence shown here is derived from an EMBL/GenBank/DDBJ whole genome shotgun (WGS) entry which is preliminary data.</text>
</comment>
<dbReference type="InterPro" id="IPR001138">
    <property type="entry name" value="Zn2Cys6_DnaBD"/>
</dbReference>
<feature type="compositionally biased region" description="Polar residues" evidence="7">
    <location>
        <begin position="431"/>
        <end position="442"/>
    </location>
</feature>
<dbReference type="InterPro" id="IPR007219">
    <property type="entry name" value="XnlR_reg_dom"/>
</dbReference>
<dbReference type="InterPro" id="IPR036864">
    <property type="entry name" value="Zn2-C6_fun-type_DNA-bd_sf"/>
</dbReference>
<organism evidence="9 10">
    <name type="scientific">Thyridium curvatum</name>
    <dbReference type="NCBI Taxonomy" id="1093900"/>
    <lineage>
        <taxon>Eukaryota</taxon>
        <taxon>Fungi</taxon>
        <taxon>Dikarya</taxon>
        <taxon>Ascomycota</taxon>
        <taxon>Pezizomycotina</taxon>
        <taxon>Sordariomycetes</taxon>
        <taxon>Sordariomycetidae</taxon>
        <taxon>Thyridiales</taxon>
        <taxon>Thyridiaceae</taxon>
        <taxon>Thyridium</taxon>
    </lineage>
</organism>
<evidence type="ECO:0000256" key="7">
    <source>
        <dbReference type="SAM" id="MobiDB-lite"/>
    </source>
</evidence>
<dbReference type="SUPFAM" id="SSF57701">
    <property type="entry name" value="Zn2/Cys6 DNA-binding domain"/>
    <property type="match status" value="1"/>
</dbReference>
<dbReference type="GO" id="GO:0008270">
    <property type="term" value="F:zinc ion binding"/>
    <property type="evidence" value="ECO:0007669"/>
    <property type="project" value="InterPro"/>
</dbReference>
<evidence type="ECO:0000313" key="10">
    <source>
        <dbReference type="Proteomes" id="UP000319257"/>
    </source>
</evidence>
<keyword evidence="3" id="KW-0805">Transcription regulation</keyword>
<feature type="compositionally biased region" description="Polar residues" evidence="7">
    <location>
        <begin position="507"/>
        <end position="521"/>
    </location>
</feature>
<feature type="compositionally biased region" description="Acidic residues" evidence="7">
    <location>
        <begin position="1175"/>
        <end position="1184"/>
    </location>
</feature>
<dbReference type="Pfam" id="PF07992">
    <property type="entry name" value="Pyr_redox_2"/>
    <property type="match status" value="1"/>
</dbReference>
<dbReference type="PRINTS" id="PR00368">
    <property type="entry name" value="FADPNR"/>
</dbReference>
<dbReference type="Proteomes" id="UP000319257">
    <property type="component" value="Unassembled WGS sequence"/>
</dbReference>
<dbReference type="GO" id="GO:0000978">
    <property type="term" value="F:RNA polymerase II cis-regulatory region sequence-specific DNA binding"/>
    <property type="evidence" value="ECO:0007669"/>
    <property type="project" value="TreeGrafter"/>
</dbReference>
<name>A0A507AYX5_9PEZI</name>
<dbReference type="GO" id="GO:0006351">
    <property type="term" value="P:DNA-templated transcription"/>
    <property type="evidence" value="ECO:0007669"/>
    <property type="project" value="InterPro"/>
</dbReference>
<dbReference type="OrthoDB" id="202203at2759"/>
<protein>
    <recommendedName>
        <fullName evidence="8">Zn(2)-C6 fungal-type domain-containing protein</fullName>
    </recommendedName>
</protein>
<dbReference type="PANTHER" id="PTHR31944:SF131">
    <property type="entry name" value="HEME-RESPONSIVE ZINC FINGER TRANSCRIPTION FACTOR HAP1"/>
    <property type="match status" value="1"/>
</dbReference>
<dbReference type="SMART" id="SM00906">
    <property type="entry name" value="Fungal_trans"/>
    <property type="match status" value="1"/>
</dbReference>
<dbReference type="SMART" id="SM00066">
    <property type="entry name" value="GAL4"/>
    <property type="match status" value="1"/>
</dbReference>
<feature type="region of interest" description="Disordered" evidence="7">
    <location>
        <begin position="429"/>
        <end position="449"/>
    </location>
</feature>
<feature type="region of interest" description="Disordered" evidence="7">
    <location>
        <begin position="1152"/>
        <end position="1184"/>
    </location>
</feature>
<evidence type="ECO:0000256" key="3">
    <source>
        <dbReference type="ARBA" id="ARBA00023015"/>
    </source>
</evidence>
<keyword evidence="5" id="KW-0804">Transcription</keyword>
<dbReference type="Gene3D" id="3.50.50.100">
    <property type="match status" value="1"/>
</dbReference>
<dbReference type="PROSITE" id="PS00463">
    <property type="entry name" value="ZN2_CY6_FUNGAL_1"/>
    <property type="match status" value="1"/>
</dbReference>
<dbReference type="STRING" id="1093900.A0A507AYX5"/>
<dbReference type="Pfam" id="PF00172">
    <property type="entry name" value="Zn_clus"/>
    <property type="match status" value="1"/>
</dbReference>
<keyword evidence="4" id="KW-0238">DNA-binding</keyword>
<evidence type="ECO:0000256" key="4">
    <source>
        <dbReference type="ARBA" id="ARBA00023125"/>
    </source>
</evidence>
<dbReference type="GeneID" id="41974160"/>
<evidence type="ECO:0000256" key="6">
    <source>
        <dbReference type="ARBA" id="ARBA00023242"/>
    </source>
</evidence>
<evidence type="ECO:0000256" key="1">
    <source>
        <dbReference type="ARBA" id="ARBA00022723"/>
    </source>
</evidence>
<keyword evidence="1" id="KW-0479">Metal-binding</keyword>
<gene>
    <name evidence="9" type="ORF">E0L32_006713</name>
</gene>
<dbReference type="GO" id="GO:0016491">
    <property type="term" value="F:oxidoreductase activity"/>
    <property type="evidence" value="ECO:0007669"/>
    <property type="project" value="InterPro"/>
</dbReference>
<dbReference type="InterPro" id="IPR023753">
    <property type="entry name" value="FAD/NAD-binding_dom"/>
</dbReference>
<dbReference type="InterPro" id="IPR036188">
    <property type="entry name" value="FAD/NAD-bd_sf"/>
</dbReference>
<proteinExistence type="predicted"/>
<feature type="compositionally biased region" description="Low complexity" evidence="7">
    <location>
        <begin position="1162"/>
        <end position="1171"/>
    </location>
</feature>
<dbReference type="InParanoid" id="A0A507AYX5"/>
<dbReference type="InterPro" id="IPR051430">
    <property type="entry name" value="Fungal_TF_Env_Response"/>
</dbReference>
<dbReference type="GO" id="GO:0005634">
    <property type="term" value="C:nucleus"/>
    <property type="evidence" value="ECO:0007669"/>
    <property type="project" value="TreeGrafter"/>
</dbReference>
<feature type="compositionally biased region" description="Acidic residues" evidence="7">
    <location>
        <begin position="549"/>
        <end position="560"/>
    </location>
</feature>
<feature type="region of interest" description="Disordered" evidence="7">
    <location>
        <begin position="495"/>
        <end position="560"/>
    </location>
</feature>
<keyword evidence="6" id="KW-0539">Nucleus</keyword>
<evidence type="ECO:0000256" key="2">
    <source>
        <dbReference type="ARBA" id="ARBA00022833"/>
    </source>
</evidence>
<accession>A0A507AYX5</accession>
<evidence type="ECO:0000313" key="9">
    <source>
        <dbReference type="EMBL" id="TPX12833.1"/>
    </source>
</evidence>
<dbReference type="AlphaFoldDB" id="A0A507AYX5"/>
<dbReference type="GO" id="GO:0001228">
    <property type="term" value="F:DNA-binding transcription activator activity, RNA polymerase II-specific"/>
    <property type="evidence" value="ECO:0007669"/>
    <property type="project" value="TreeGrafter"/>
</dbReference>
<sequence>MPPAGEILRLTGKTLAFFGHIIAINIGFKIRAIIHSYTYKAKPVAVCRTVVVVGGSFAGIEVVRRLCQSLPTDWRVVLVEPNSHLHHLFAFPRFSVIPGHEHKAFIPYDMLQKAGPDGIFEQVQGLVTEITESEVRLADGKAVPYDYLVMATGTYQAPPSHLHATEKAAGCAELRDLQDKVKNAKSIAVVGGGPVGVEVSTDIKSWYPEKEVTLIHSRAQLLNHFGKRLNDASLEPIKKIGVELMLEQRPEIISAGVGGTLKFADGHESTYDYIIPATGQKPNSLLIENYSPEAIAKDTKEILVKPTLQVMCGDGKGPQNIYAVGDVARTGGSKMARAAFFQAAVAQYNIIARINNKPERNYVPNDVEGSIKLTLGKETSLMYIPDSKGKDILLTVGGTPEDMEVKKVWGMMEPKALGYFQIEEKHLPGQKMTSSGPHQQFSADRPVRRRRRPAVVCTECRRRKIACDRKLPCGQCTLHGADCVYGPTANGNVPRATAAGGPRKVSAATSPAGTSTRSANGASAEDSRTTRSFAKNGSALQPRPSPQEYEGDEYEDVDDEAASAHEIERMQGLMGTYYPRLSGRVCKTRLFGQSHWANNLVDQFRKVHHVNYQIFFLSDSSLHKQLRQCKILSKALKARHLESVNPASSSELPDFTAAIPPRDVADRLVQTYLRTFEAVFRILHIPTFLDECERYWEDPNQATEVFMTKFLIVLAIGSCTYDNEPGGLKETLRIAACRAIVKAHAWQGAAISKHALTLDMIQVYCLVLLSRQTSAVEYGDDIVWISAGSLMHTAFTMGLHRDPGLFAGLTQYEIEMRRRLWATILEFVVQASLDSGMPPLISPDDFDCGPPSNINDEQMSPDGGKSMLEPPLPDTVLTQTSCQRLLLRSLPLRLRIAKFLNGLVVDQSYNEALRLSRELSSCCRTASALLESMGRNVGLGGPDHRKPSAFQVQLIDILTRRFFHSLHAPWARKSLVHVQYYYSRRMHLDSALQIVAILTGDANLLGRIGQQGDEMAAVASPGPAQDDLDLMRIHGRGLFKCVLLDTCTTVTFEAIQQLQEDPSLLGFDGSMTLSQKDLYKAVTSIVALSHKRIVEGETNFKAYCFYSCCLGQVNGMLAGLPVQEAILAAARKALDASLEMLKDRIVKSGVPFPPTDFEESAQESAKAQAQQPQDTETEDIDPEIDGPSMMGDTAAYIMSGPSASGQHDLLTMPGITVDFRGNGQDDDQWMDFGLGPIDFDSTSESWILSGVGSEAPPSAGL</sequence>
<reference evidence="9 10" key="1">
    <citation type="submission" date="2019-06" db="EMBL/GenBank/DDBJ databases">
        <title>Draft genome sequence of the filamentous fungus Phialemoniopsis curvata isolated from diesel fuel.</title>
        <authorList>
            <person name="Varaljay V.A."/>
            <person name="Lyon W.J."/>
            <person name="Crouch A.L."/>
            <person name="Drake C.E."/>
            <person name="Hollomon J.M."/>
            <person name="Nadeau L.J."/>
            <person name="Nunn H.S."/>
            <person name="Stevenson B.S."/>
            <person name="Bojanowski C.L."/>
            <person name="Crookes-Goodson W.J."/>
        </authorList>
    </citation>
    <scope>NUCLEOTIDE SEQUENCE [LARGE SCALE GENOMIC DNA]</scope>
    <source>
        <strain evidence="9 10">D216</strain>
    </source>
</reference>
<keyword evidence="10" id="KW-1185">Reference proteome</keyword>
<evidence type="ECO:0000256" key="5">
    <source>
        <dbReference type="ARBA" id="ARBA00023163"/>
    </source>
</evidence>
<feature type="compositionally biased region" description="Polar residues" evidence="7">
    <location>
        <begin position="530"/>
        <end position="539"/>
    </location>
</feature>
<dbReference type="CDD" id="cd00067">
    <property type="entry name" value="GAL4"/>
    <property type="match status" value="1"/>
</dbReference>
<dbReference type="EMBL" id="SKBQ01000039">
    <property type="protein sequence ID" value="TPX12833.1"/>
    <property type="molecule type" value="Genomic_DNA"/>
</dbReference>
<dbReference type="Pfam" id="PF04082">
    <property type="entry name" value="Fungal_trans"/>
    <property type="match status" value="1"/>
</dbReference>
<dbReference type="PANTHER" id="PTHR31944">
    <property type="entry name" value="HEME-RESPONSIVE ZINC FINGER TRANSCRIPTION FACTOR HAP1"/>
    <property type="match status" value="1"/>
</dbReference>
<keyword evidence="2" id="KW-0862">Zinc</keyword>
<evidence type="ECO:0000259" key="8">
    <source>
        <dbReference type="PROSITE" id="PS50048"/>
    </source>
</evidence>
<dbReference type="CDD" id="cd12148">
    <property type="entry name" value="fungal_TF_MHR"/>
    <property type="match status" value="1"/>
</dbReference>
<dbReference type="SUPFAM" id="SSF51905">
    <property type="entry name" value="FAD/NAD(P)-binding domain"/>
    <property type="match status" value="1"/>
</dbReference>
<dbReference type="Gene3D" id="4.10.240.10">
    <property type="entry name" value="Zn(2)-C6 fungal-type DNA-binding domain"/>
    <property type="match status" value="1"/>
</dbReference>
<feature type="domain" description="Zn(2)-C6 fungal-type" evidence="8">
    <location>
        <begin position="456"/>
        <end position="485"/>
    </location>
</feature>
<dbReference type="RefSeq" id="XP_030994544.1">
    <property type="nucleotide sequence ID" value="XM_031141376.1"/>
</dbReference>